<evidence type="ECO:0000259" key="1">
    <source>
        <dbReference type="Pfam" id="PF00126"/>
    </source>
</evidence>
<dbReference type="AlphaFoldDB" id="X0UKI4"/>
<dbReference type="InterPro" id="IPR036390">
    <property type="entry name" value="WH_DNA-bd_sf"/>
</dbReference>
<comment type="caution">
    <text evidence="2">The sequence shown here is derived from an EMBL/GenBank/DDBJ whole genome shotgun (WGS) entry which is preliminary data.</text>
</comment>
<dbReference type="GO" id="GO:0003700">
    <property type="term" value="F:DNA-binding transcription factor activity"/>
    <property type="evidence" value="ECO:0007669"/>
    <property type="project" value="InterPro"/>
</dbReference>
<gene>
    <name evidence="2" type="ORF">S01H1_45240</name>
</gene>
<dbReference type="Gene3D" id="1.10.10.10">
    <property type="entry name" value="Winged helix-like DNA-binding domain superfamily/Winged helix DNA-binding domain"/>
    <property type="match status" value="1"/>
</dbReference>
<dbReference type="InterPro" id="IPR036388">
    <property type="entry name" value="WH-like_DNA-bd_sf"/>
</dbReference>
<dbReference type="InterPro" id="IPR000847">
    <property type="entry name" value="LysR_HTH_N"/>
</dbReference>
<dbReference type="PANTHER" id="PTHR30432">
    <property type="entry name" value="TRANSCRIPTIONAL REGULATOR MODE"/>
    <property type="match status" value="1"/>
</dbReference>
<feature type="domain" description="HTH lysR-type" evidence="1">
    <location>
        <begin position="31"/>
        <end position="77"/>
    </location>
</feature>
<dbReference type="SUPFAM" id="SSF46785">
    <property type="entry name" value="Winged helix' DNA-binding domain"/>
    <property type="match status" value="1"/>
</dbReference>
<accession>X0UKI4</accession>
<feature type="non-terminal residue" evidence="2">
    <location>
        <position position="83"/>
    </location>
</feature>
<evidence type="ECO:0000313" key="2">
    <source>
        <dbReference type="EMBL" id="GAF99801.1"/>
    </source>
</evidence>
<dbReference type="InterPro" id="IPR051815">
    <property type="entry name" value="Molybdate_resp_trans_reg"/>
</dbReference>
<reference evidence="2" key="1">
    <citation type="journal article" date="2014" name="Front. Microbiol.">
        <title>High frequency of phylogenetically diverse reductive dehalogenase-homologous genes in deep subseafloor sedimentary metagenomes.</title>
        <authorList>
            <person name="Kawai M."/>
            <person name="Futagami T."/>
            <person name="Toyoda A."/>
            <person name="Takaki Y."/>
            <person name="Nishi S."/>
            <person name="Hori S."/>
            <person name="Arai W."/>
            <person name="Tsubouchi T."/>
            <person name="Morono Y."/>
            <person name="Uchiyama I."/>
            <person name="Ito T."/>
            <person name="Fujiyama A."/>
            <person name="Inagaki F."/>
            <person name="Takami H."/>
        </authorList>
    </citation>
    <scope>NUCLEOTIDE SEQUENCE</scope>
    <source>
        <strain evidence="2">Expedition CK06-06</strain>
    </source>
</reference>
<dbReference type="EMBL" id="BARS01028892">
    <property type="protein sequence ID" value="GAF99801.1"/>
    <property type="molecule type" value="Genomic_DNA"/>
</dbReference>
<dbReference type="PANTHER" id="PTHR30432:SF1">
    <property type="entry name" value="DNA-BINDING TRANSCRIPTIONAL DUAL REGULATOR MODE"/>
    <property type="match status" value="1"/>
</dbReference>
<proteinExistence type="predicted"/>
<sequence length="83" mass="8929">MSAKRTNKLKPKSKVWIELGGEPVFGDGKARLLRCIEKTGSLTEAAEALGMSYRGLWGRLGQMERRLGVKLVTRKAGGRGGGG</sequence>
<dbReference type="Pfam" id="PF00126">
    <property type="entry name" value="HTH_1"/>
    <property type="match status" value="1"/>
</dbReference>
<organism evidence="2">
    <name type="scientific">marine sediment metagenome</name>
    <dbReference type="NCBI Taxonomy" id="412755"/>
    <lineage>
        <taxon>unclassified sequences</taxon>
        <taxon>metagenomes</taxon>
        <taxon>ecological metagenomes</taxon>
    </lineage>
</organism>
<protein>
    <recommendedName>
        <fullName evidence="1">HTH lysR-type domain-containing protein</fullName>
    </recommendedName>
</protein>
<name>X0UKI4_9ZZZZ</name>